<dbReference type="EnsemblPlants" id="TuG1812G0600002730.01.T01">
    <property type="protein sequence ID" value="TuG1812G0600002730.01.T01"/>
    <property type="gene ID" value="TuG1812G0600002730.01"/>
</dbReference>
<evidence type="ECO:0000313" key="1">
    <source>
        <dbReference type="EnsemblPlants" id="TuG1812G0600002730.01.T01"/>
    </source>
</evidence>
<dbReference type="PANTHER" id="PTHR34222:SF79">
    <property type="entry name" value="RETROVIRUS-RELATED POL POLYPROTEIN FROM TRANSPOSON TNT 1-94"/>
    <property type="match status" value="1"/>
</dbReference>
<reference evidence="1" key="3">
    <citation type="submission" date="2022-06" db="UniProtKB">
        <authorList>
            <consortium name="EnsemblPlants"/>
        </authorList>
    </citation>
    <scope>IDENTIFICATION</scope>
</reference>
<dbReference type="PANTHER" id="PTHR34222">
    <property type="entry name" value="GAG_PRE-INTEGRS DOMAIN-CONTAINING PROTEIN"/>
    <property type="match status" value="1"/>
</dbReference>
<dbReference type="AlphaFoldDB" id="A0A8R7UX05"/>
<sequence length="373" mass="42458">MGDPSTEKTGDSSVDKMYEIFSKVLKHQQAAEPVKQTLEPNPVRLSGPGDYISWARHAKLILSANEYDYLLVGSEESLEKGGAGRKQINDKVLVCLLGSMEPKIREQVEGMDTVCEVWSSLKKQFAGKTNKMQATHIMHELTNLKQRSRSVTEYPGEVKKLYRNLHYHHPFEPVDKDDLVIHHVWFESFVSKLFLDGLDQELNLRRQLIFAMPEWPSLDDIISSMIEEETRLAQPKEDGQERADARAALSIQPRRATNSFGKVDKSKLLYDHCKRKGHTKDECFELHGYPPWWDKGRSQLGGARGSNKRQANYNASARELPVVDMQALEDFKSKLKFSEGSSSSQGSSKVDSSFNAITQEAWDRESSRDWDHA</sequence>
<evidence type="ECO:0008006" key="3">
    <source>
        <dbReference type="Google" id="ProtNLM"/>
    </source>
</evidence>
<keyword evidence="2" id="KW-1185">Reference proteome</keyword>
<accession>A0A8R7UX05</accession>
<dbReference type="Proteomes" id="UP000015106">
    <property type="component" value="Chromosome 6"/>
</dbReference>
<protein>
    <recommendedName>
        <fullName evidence="3">Retrotransposon gag domain-containing protein</fullName>
    </recommendedName>
</protein>
<proteinExistence type="predicted"/>
<name>A0A8R7UX05_TRIUA</name>
<organism evidence="1 2">
    <name type="scientific">Triticum urartu</name>
    <name type="common">Red wild einkorn</name>
    <name type="synonym">Crithodium urartu</name>
    <dbReference type="NCBI Taxonomy" id="4572"/>
    <lineage>
        <taxon>Eukaryota</taxon>
        <taxon>Viridiplantae</taxon>
        <taxon>Streptophyta</taxon>
        <taxon>Embryophyta</taxon>
        <taxon>Tracheophyta</taxon>
        <taxon>Spermatophyta</taxon>
        <taxon>Magnoliopsida</taxon>
        <taxon>Liliopsida</taxon>
        <taxon>Poales</taxon>
        <taxon>Poaceae</taxon>
        <taxon>BOP clade</taxon>
        <taxon>Pooideae</taxon>
        <taxon>Triticodae</taxon>
        <taxon>Triticeae</taxon>
        <taxon>Triticinae</taxon>
        <taxon>Triticum</taxon>
    </lineage>
</organism>
<evidence type="ECO:0000313" key="2">
    <source>
        <dbReference type="Proteomes" id="UP000015106"/>
    </source>
</evidence>
<reference evidence="2" key="1">
    <citation type="journal article" date="2013" name="Nature">
        <title>Draft genome of the wheat A-genome progenitor Triticum urartu.</title>
        <authorList>
            <person name="Ling H.Q."/>
            <person name="Zhao S."/>
            <person name="Liu D."/>
            <person name="Wang J."/>
            <person name="Sun H."/>
            <person name="Zhang C."/>
            <person name="Fan H."/>
            <person name="Li D."/>
            <person name="Dong L."/>
            <person name="Tao Y."/>
            <person name="Gao C."/>
            <person name="Wu H."/>
            <person name="Li Y."/>
            <person name="Cui Y."/>
            <person name="Guo X."/>
            <person name="Zheng S."/>
            <person name="Wang B."/>
            <person name="Yu K."/>
            <person name="Liang Q."/>
            <person name="Yang W."/>
            <person name="Lou X."/>
            <person name="Chen J."/>
            <person name="Feng M."/>
            <person name="Jian J."/>
            <person name="Zhang X."/>
            <person name="Luo G."/>
            <person name="Jiang Y."/>
            <person name="Liu J."/>
            <person name="Wang Z."/>
            <person name="Sha Y."/>
            <person name="Zhang B."/>
            <person name="Wu H."/>
            <person name="Tang D."/>
            <person name="Shen Q."/>
            <person name="Xue P."/>
            <person name="Zou S."/>
            <person name="Wang X."/>
            <person name="Liu X."/>
            <person name="Wang F."/>
            <person name="Yang Y."/>
            <person name="An X."/>
            <person name="Dong Z."/>
            <person name="Zhang K."/>
            <person name="Zhang X."/>
            <person name="Luo M.C."/>
            <person name="Dvorak J."/>
            <person name="Tong Y."/>
            <person name="Wang J."/>
            <person name="Yang H."/>
            <person name="Li Z."/>
            <person name="Wang D."/>
            <person name="Zhang A."/>
            <person name="Wang J."/>
        </authorList>
    </citation>
    <scope>NUCLEOTIDE SEQUENCE</scope>
    <source>
        <strain evidence="2">cv. G1812</strain>
    </source>
</reference>
<dbReference type="Gramene" id="TuG1812G0600002730.01.T01">
    <property type="protein sequence ID" value="TuG1812G0600002730.01.T01"/>
    <property type="gene ID" value="TuG1812G0600002730.01"/>
</dbReference>
<reference evidence="1" key="2">
    <citation type="submission" date="2018-03" db="EMBL/GenBank/DDBJ databases">
        <title>The Triticum urartu genome reveals the dynamic nature of wheat genome evolution.</title>
        <authorList>
            <person name="Ling H."/>
            <person name="Ma B."/>
            <person name="Shi X."/>
            <person name="Liu H."/>
            <person name="Dong L."/>
            <person name="Sun H."/>
            <person name="Cao Y."/>
            <person name="Gao Q."/>
            <person name="Zheng S."/>
            <person name="Li Y."/>
            <person name="Yu Y."/>
            <person name="Du H."/>
            <person name="Qi M."/>
            <person name="Li Y."/>
            <person name="Yu H."/>
            <person name="Cui Y."/>
            <person name="Wang N."/>
            <person name="Chen C."/>
            <person name="Wu H."/>
            <person name="Zhao Y."/>
            <person name="Zhang J."/>
            <person name="Li Y."/>
            <person name="Zhou W."/>
            <person name="Zhang B."/>
            <person name="Hu W."/>
            <person name="Eijk M."/>
            <person name="Tang J."/>
            <person name="Witsenboer H."/>
            <person name="Zhao S."/>
            <person name="Li Z."/>
            <person name="Zhang A."/>
            <person name="Wang D."/>
            <person name="Liang C."/>
        </authorList>
    </citation>
    <scope>NUCLEOTIDE SEQUENCE [LARGE SCALE GENOMIC DNA]</scope>
    <source>
        <strain evidence="1">cv. G1812</strain>
    </source>
</reference>